<dbReference type="InterPro" id="IPR011626">
    <property type="entry name" value="Alpha-macroglobulin_TED"/>
</dbReference>
<dbReference type="Gene3D" id="2.40.50.120">
    <property type="match status" value="1"/>
</dbReference>
<dbReference type="GO" id="GO:0005615">
    <property type="term" value="C:extracellular space"/>
    <property type="evidence" value="ECO:0007669"/>
    <property type="project" value="InterPro"/>
</dbReference>
<dbReference type="CDD" id="cd00017">
    <property type="entry name" value="ANATO"/>
    <property type="match status" value="1"/>
</dbReference>
<dbReference type="Gene3D" id="1.20.91.20">
    <property type="entry name" value="Anaphylotoxins (complement system)"/>
    <property type="match status" value="1"/>
</dbReference>
<dbReference type="Pfam" id="PF17791">
    <property type="entry name" value="MG3"/>
    <property type="match status" value="1"/>
</dbReference>
<dbReference type="InterPro" id="IPR041425">
    <property type="entry name" value="C3/4/5_MG1"/>
</dbReference>
<dbReference type="Proteomes" id="UP000261640">
    <property type="component" value="Unplaced"/>
</dbReference>
<dbReference type="InterPro" id="IPR041555">
    <property type="entry name" value="MG3"/>
</dbReference>
<dbReference type="PANTHER" id="PTHR11412">
    <property type="entry name" value="MACROGLOBULIN / COMPLEMENT"/>
    <property type="match status" value="1"/>
</dbReference>
<dbReference type="FunCoup" id="A0A7N8XZJ2">
    <property type="interactions" value="1135"/>
</dbReference>
<keyword evidence="4" id="KW-1015">Disulfide bond</keyword>
<keyword evidence="3" id="KW-0882">Thioester bond</keyword>
<dbReference type="Pfam" id="PF07677">
    <property type="entry name" value="A2M_recep"/>
    <property type="match status" value="1"/>
</dbReference>
<dbReference type="Gene3D" id="1.50.10.20">
    <property type="match status" value="1"/>
</dbReference>
<dbReference type="InterPro" id="IPR002890">
    <property type="entry name" value="MG2"/>
</dbReference>
<dbReference type="Pfam" id="PF00207">
    <property type="entry name" value="A2M"/>
    <property type="match status" value="1"/>
</dbReference>
<dbReference type="FunFam" id="2.20.130.20:FF:000001">
    <property type="entry name" value="Complement C3"/>
    <property type="match status" value="1"/>
</dbReference>
<dbReference type="Pfam" id="PF17789">
    <property type="entry name" value="MG4"/>
    <property type="match status" value="1"/>
</dbReference>
<dbReference type="InterPro" id="IPR047565">
    <property type="entry name" value="Alpha-macroglob_thiol-ester_cl"/>
</dbReference>
<dbReference type="Gene3D" id="2.20.130.20">
    <property type="match status" value="1"/>
</dbReference>
<dbReference type="PROSITE" id="PS01178">
    <property type="entry name" value="ANAPHYLATOXIN_2"/>
    <property type="match status" value="1"/>
</dbReference>
<organism evidence="7 8">
    <name type="scientific">Mastacembelus armatus</name>
    <name type="common">zig-zag eel</name>
    <dbReference type="NCBI Taxonomy" id="205130"/>
    <lineage>
        <taxon>Eukaryota</taxon>
        <taxon>Metazoa</taxon>
        <taxon>Chordata</taxon>
        <taxon>Craniata</taxon>
        <taxon>Vertebrata</taxon>
        <taxon>Euteleostomi</taxon>
        <taxon>Actinopterygii</taxon>
        <taxon>Neopterygii</taxon>
        <taxon>Teleostei</taxon>
        <taxon>Neoteleostei</taxon>
        <taxon>Acanthomorphata</taxon>
        <taxon>Anabantaria</taxon>
        <taxon>Synbranchiformes</taxon>
        <taxon>Mastacembelidae</taxon>
        <taxon>Mastacembelus</taxon>
    </lineage>
</organism>
<dbReference type="Gene3D" id="2.60.40.1930">
    <property type="match status" value="3"/>
</dbReference>
<feature type="domain" description="NTR" evidence="6">
    <location>
        <begin position="1510"/>
        <end position="1657"/>
    </location>
</feature>
<dbReference type="PROSITE" id="PS50189">
    <property type="entry name" value="NTR"/>
    <property type="match status" value="1"/>
</dbReference>
<dbReference type="Gene3D" id="2.60.120.1540">
    <property type="match status" value="1"/>
</dbReference>
<dbReference type="SUPFAM" id="SSF50242">
    <property type="entry name" value="TIMP-like"/>
    <property type="match status" value="1"/>
</dbReference>
<dbReference type="InterPro" id="IPR009048">
    <property type="entry name" value="A-macroglobulin_rcpt-bd"/>
</dbReference>
<accession>A0A7N8XZJ2</accession>
<dbReference type="FunFam" id="2.60.40.1940:FF:000001">
    <property type="entry name" value="Complement component C3"/>
    <property type="match status" value="1"/>
</dbReference>
<proteinExistence type="predicted"/>
<dbReference type="Pfam" id="PF07703">
    <property type="entry name" value="A2M_BRD"/>
    <property type="match status" value="1"/>
</dbReference>
<dbReference type="FunFam" id="2.60.40.10:FF:000155">
    <property type="entry name" value="complement C3 isoform X1"/>
    <property type="match status" value="1"/>
</dbReference>
<dbReference type="Ensembl" id="ENSMAMT00000068346.1">
    <property type="protein sequence ID" value="ENSMAMP00000058226.1"/>
    <property type="gene ID" value="ENSMAMG00000012861.2"/>
</dbReference>
<dbReference type="InterPro" id="IPR001599">
    <property type="entry name" value="Macroglobln_a2"/>
</dbReference>
<evidence type="ECO:0000256" key="1">
    <source>
        <dbReference type="ARBA" id="ARBA00004613"/>
    </source>
</evidence>
<dbReference type="Gene3D" id="6.20.50.160">
    <property type="match status" value="1"/>
</dbReference>
<reference evidence="7" key="1">
    <citation type="submission" date="2025-08" db="UniProtKB">
        <authorList>
            <consortium name="Ensembl"/>
        </authorList>
    </citation>
    <scope>IDENTIFICATION</scope>
</reference>
<evidence type="ECO:0000313" key="7">
    <source>
        <dbReference type="Ensembl" id="ENSMAMP00000058226.1"/>
    </source>
</evidence>
<dbReference type="InterPro" id="IPR011625">
    <property type="entry name" value="A2M_N_BRD"/>
</dbReference>
<evidence type="ECO:0000256" key="3">
    <source>
        <dbReference type="ARBA" id="ARBA00022966"/>
    </source>
</evidence>
<keyword evidence="2" id="KW-0964">Secreted</keyword>
<dbReference type="GeneTree" id="ENSGT00940000154063"/>
<sequence>MSHLNILSKNILLICFFCISTSFTNLVFLKMKVMSAPNILRLGTAENIFVECQGCSAGDEDLRVEIKVMNHPTATRMLASTFVNLTKNKQFQELGQITIPAEGFNKNPTVKQYVYLKANFPKGELEKVVLVSFQSGYIFIQTDKTLYTPSSNVLYRMFVVKPNMEPIERDNQNKIEASIIIEIVTPDGITLPQGHMALESGMHSGQYSLGNIVSHGLWKVVAKFYSNPEQEYYVEFEVKEYVLPSFEVKLTPDVPFFHQDSQELTINIKATYLFGEELYGAAHVVFGVVRDGQKTSFPSSLQRVRVRPINYPLIIQHITDTFQNVTDLVGKFIYVSVTVLTESGGEMVEAELRSIQIVTSPYTILFKNTPRYFKPGMSFDTVVEVLNPDGTPASGIAVKVFPGGVTGRTQANGMARVSINPHETLEQLIITAITSVPGITQASATMTAFPYKTKSKSYIHIGVDAEDIKLGDNLKLTLFLSKPENGKFYVTYLIFSRGQLMRYGQYERAPMIAITLSVGKDMLPSFRIIAYYYTVDNEVVSDSVWVKVRDSCMGSLKVAPSTPYPSYSPGSMFSLQVTGDPGAKVGLVAVDKAVYVLNNKQSLTLKKVWDTVNKYDPGCTPGGGKDGMNVFHDAGLLFLSSVSSESFYRQELKCPNPTRRKRASTILDVKTSLVSHYKEKQQRDCCLDGMKDTPLSYNCERRSEYIMDGAACVEAFLYCCKELENQRAERKEDSLLLARSEEDDDSYVDNSNIVTRTNFPESWLWTTIDLPACSQQSCTTTQKEVKTSLKDSITTWQFIAISLSRTHGICIADPLEVIVRKSFFIDLKLPYSAVRGEQLEIKAILHNYNPQPVTVRVDFIENLQVCSAASRRKKFRQEVRVGNQTTRSVPFIIIPMKEGELPIEVKAAVKSPESHDGIRKKLRVVPPGILTKSLQTVILDPAKKGIDGKQEEIMNSAIAMKNVIPNTPTYTQISVTGREQLSDLVENAISGKSMGTLIQQPSGCGEQNMIGMTLPVIAATYLDKTNQWETVGIEKRQEALQHIRTGYKNQLGFRKSDGSFAMYPKHQSSTWLTAYVAKVFAMAENLVGIKHSVICGAVQFLIREAQQSNGMFREVGYVSSRQMIGDVQGTDSDASMTAFCLIAMQESHRVCAAHVNDLLNSISQAVTYLEIRLPSLTNPYAVAMTSYALATENKLNRQILYKFISPGLNHWPVWGTNLFTLEATAYALLALVKAKTFQDAKPVVRWFNQQQKHGGGYGSTQATIMVYQAIAEYWVGANEEEYDVNVDVEFIERKITSSFNFNKQNYYTTKTSKIGSINQDVKVVARGAGEATVRMVSWYYTLPQEKESNCQKFNLSVQLIPEKLDEDERIYKLKIEVLFKDPEHSAAMSILDIGMLTGFTADINDLNLLSKGHARTISKYEMDTALSEKGSVIIYLDRVSNKRPEEIAFKVNQKLKVGIIQPAAVTVYEYYDHQHNNEIHCVKFYHPDRKSGALQRLCKNDQCICTEENCSMQKSKKINNNERTTKICETGENKLDYGKSLVKNFTEVLSTDIYTMRVTKVIKEGNCDVGPEGKLRTFLSYPHCRVALNLEIGKTYLIMGMATHIRADEEKQSFQYVLGENTWIEYWPTVEQCQTEEYRPTCVGMEELVDQFTIFGCLS</sequence>
<protein>
    <submittedName>
        <fullName evidence="7">Complement C3-like</fullName>
    </submittedName>
</protein>
<dbReference type="SMART" id="SM01419">
    <property type="entry name" value="Thiol-ester_cl"/>
    <property type="match status" value="1"/>
</dbReference>
<evidence type="ECO:0000259" key="5">
    <source>
        <dbReference type="PROSITE" id="PS01178"/>
    </source>
</evidence>
<evidence type="ECO:0000259" key="6">
    <source>
        <dbReference type="PROSITE" id="PS50189"/>
    </source>
</evidence>
<dbReference type="PROSITE" id="PS00477">
    <property type="entry name" value="ALPHA_2_MACROGLOBULIN"/>
    <property type="match status" value="1"/>
</dbReference>
<dbReference type="Pfam" id="PF01759">
    <property type="entry name" value="NTR"/>
    <property type="match status" value="1"/>
</dbReference>
<dbReference type="InParanoid" id="A0A7N8XZJ2"/>
<dbReference type="InterPro" id="IPR000020">
    <property type="entry name" value="Anaphylatoxin/fibulin"/>
</dbReference>
<dbReference type="SMART" id="SM01361">
    <property type="entry name" value="A2M_recep"/>
    <property type="match status" value="1"/>
</dbReference>
<dbReference type="InterPro" id="IPR008930">
    <property type="entry name" value="Terpenoid_cyclase/PrenylTrfase"/>
</dbReference>
<dbReference type="InterPro" id="IPR001134">
    <property type="entry name" value="Netrin_domain"/>
</dbReference>
<dbReference type="PANTHER" id="PTHR11412:SF81">
    <property type="entry name" value="COMPLEMENT C3"/>
    <property type="match status" value="1"/>
</dbReference>
<comment type="subcellular location">
    <subcellularLocation>
        <location evidence="1">Secreted</location>
    </subcellularLocation>
</comment>
<dbReference type="SUPFAM" id="SSF47686">
    <property type="entry name" value="Anaphylotoxins (complement system)"/>
    <property type="match status" value="1"/>
</dbReference>
<dbReference type="Pfam" id="PF17790">
    <property type="entry name" value="MG1"/>
    <property type="match status" value="1"/>
</dbReference>
<name>A0A7N8XZJ2_9TELE</name>
<dbReference type="Gene3D" id="2.60.40.10">
    <property type="entry name" value="Immunoglobulins"/>
    <property type="match status" value="2"/>
</dbReference>
<dbReference type="Pfam" id="PF07678">
    <property type="entry name" value="TED_complement"/>
    <property type="match status" value="2"/>
</dbReference>
<dbReference type="Gene3D" id="2.60.40.690">
    <property type="entry name" value="Alpha-macroglobulin, receptor-binding domain"/>
    <property type="match status" value="1"/>
</dbReference>
<dbReference type="InterPro" id="IPR019742">
    <property type="entry name" value="MacrogloblnA2_CS"/>
</dbReference>
<dbReference type="SMART" id="SM01360">
    <property type="entry name" value="A2M"/>
    <property type="match status" value="1"/>
</dbReference>
<dbReference type="SMART" id="SM00643">
    <property type="entry name" value="C345C"/>
    <property type="match status" value="1"/>
</dbReference>
<dbReference type="InterPro" id="IPR013783">
    <property type="entry name" value="Ig-like_fold"/>
</dbReference>
<evidence type="ECO:0000313" key="8">
    <source>
        <dbReference type="Proteomes" id="UP000261640"/>
    </source>
</evidence>
<dbReference type="InterPro" id="IPR008993">
    <property type="entry name" value="TIMP-like_OB-fold"/>
</dbReference>
<dbReference type="Gene3D" id="2.60.40.1940">
    <property type="match status" value="1"/>
</dbReference>
<reference evidence="7" key="2">
    <citation type="submission" date="2025-09" db="UniProtKB">
        <authorList>
            <consortium name="Ensembl"/>
        </authorList>
    </citation>
    <scope>IDENTIFICATION</scope>
</reference>
<dbReference type="InterPro" id="IPR018933">
    <property type="entry name" value="Netrin_module_non-TIMP"/>
</dbReference>
<dbReference type="InterPro" id="IPR050473">
    <property type="entry name" value="A2M/Complement_sys"/>
</dbReference>
<dbReference type="Pfam" id="PF01835">
    <property type="entry name" value="MG2"/>
    <property type="match status" value="1"/>
</dbReference>
<dbReference type="FunFam" id="2.40.50.120:FF:000013">
    <property type="entry name" value="Complement C3"/>
    <property type="match status" value="1"/>
</dbReference>
<feature type="domain" description="Anaphylatoxin-like" evidence="5">
    <location>
        <begin position="685"/>
        <end position="720"/>
    </location>
</feature>
<dbReference type="SUPFAM" id="SSF49410">
    <property type="entry name" value="Alpha-macroglobulin receptor domain"/>
    <property type="match status" value="1"/>
</dbReference>
<dbReference type="SMART" id="SM01359">
    <property type="entry name" value="A2M_N_2"/>
    <property type="match status" value="1"/>
</dbReference>
<evidence type="ECO:0000256" key="4">
    <source>
        <dbReference type="ARBA" id="ARBA00023157"/>
    </source>
</evidence>
<dbReference type="InterPro" id="IPR040839">
    <property type="entry name" value="MG4"/>
</dbReference>
<keyword evidence="8" id="KW-1185">Reference proteome</keyword>
<dbReference type="GO" id="GO:0004866">
    <property type="term" value="F:endopeptidase inhibitor activity"/>
    <property type="evidence" value="ECO:0007669"/>
    <property type="project" value="InterPro"/>
</dbReference>
<dbReference type="Pfam" id="PF01821">
    <property type="entry name" value="ANATO"/>
    <property type="match status" value="1"/>
</dbReference>
<dbReference type="InterPro" id="IPR036595">
    <property type="entry name" value="A-macroglobulin_rcpt-bd_sf"/>
</dbReference>
<dbReference type="SUPFAM" id="SSF48239">
    <property type="entry name" value="Terpenoid cyclases/Protein prenyltransferases"/>
    <property type="match status" value="1"/>
</dbReference>
<dbReference type="SMART" id="SM00104">
    <property type="entry name" value="ANATO"/>
    <property type="match status" value="1"/>
</dbReference>
<dbReference type="CDD" id="cd02896">
    <property type="entry name" value="complement_C3_C4_C5"/>
    <property type="match status" value="1"/>
</dbReference>
<evidence type="ECO:0000256" key="2">
    <source>
        <dbReference type="ARBA" id="ARBA00022525"/>
    </source>
</evidence>
<dbReference type="InterPro" id="IPR018081">
    <property type="entry name" value="Anaphylatoxin_comp_syst"/>
</dbReference>